<protein>
    <recommendedName>
        <fullName evidence="4">Caspase domain-containing protein</fullName>
    </recommendedName>
</protein>
<evidence type="ECO:0000313" key="3">
    <source>
        <dbReference type="Proteomes" id="UP000326799"/>
    </source>
</evidence>
<proteinExistence type="predicted"/>
<accession>A0A5N6ERL1</accession>
<organism evidence="2 3">
    <name type="scientific">Aspergillus novoparasiticus</name>
    <dbReference type="NCBI Taxonomy" id="986946"/>
    <lineage>
        <taxon>Eukaryota</taxon>
        <taxon>Fungi</taxon>
        <taxon>Dikarya</taxon>
        <taxon>Ascomycota</taxon>
        <taxon>Pezizomycotina</taxon>
        <taxon>Eurotiomycetes</taxon>
        <taxon>Eurotiomycetidae</taxon>
        <taxon>Eurotiales</taxon>
        <taxon>Aspergillaceae</taxon>
        <taxon>Aspergillus</taxon>
        <taxon>Aspergillus subgen. Circumdati</taxon>
    </lineage>
</organism>
<dbReference type="AlphaFoldDB" id="A0A5N6ERL1"/>
<evidence type="ECO:0008006" key="4">
    <source>
        <dbReference type="Google" id="ProtNLM"/>
    </source>
</evidence>
<name>A0A5N6ERL1_9EURO</name>
<evidence type="ECO:0000256" key="1">
    <source>
        <dbReference type="SAM" id="MobiDB-lite"/>
    </source>
</evidence>
<gene>
    <name evidence="2" type="ORF">BDV33DRAFT_231231</name>
</gene>
<feature type="region of interest" description="Disordered" evidence="1">
    <location>
        <begin position="354"/>
        <end position="378"/>
    </location>
</feature>
<dbReference type="Proteomes" id="UP000326799">
    <property type="component" value="Unassembled WGS sequence"/>
</dbReference>
<dbReference type="EMBL" id="ML733433">
    <property type="protein sequence ID" value="KAB8219947.1"/>
    <property type="molecule type" value="Genomic_DNA"/>
</dbReference>
<evidence type="ECO:0000313" key="2">
    <source>
        <dbReference type="EMBL" id="KAB8219947.1"/>
    </source>
</evidence>
<keyword evidence="3" id="KW-1185">Reference proteome</keyword>
<sequence>MSGLRPVRSQVTRQQLQQQSWHSLQDLASNLQAAVNNTLASGDNYESVDVLALHWENDEMGVVGLENELLELLRRDYNYNCEGFIIPTHNPHLALGQKLPNWTSPRVRRNTLRIYIYSGHAASAGPADLSWVIGGRANANGALIGPQVNIKNLLYPCENLEGDSLYIFDCCSAGSVALWDGPEAIGACGWEQTSSASLDFCLTRAIIDTLKDNELAPITVASLFARLFRNAPQNQVGACPVHIPRRDHPSITLKPLSTSDSRPSRQSLYSERVLLSIKVRDNPNERDLQAWEAWLARDMPQDVLSVDIKVEASFKSRSTVLLMTVPLEVWTMLPEHPGYDFVSHVTSNNILSATRALPHRPVQSKKENEPLSTRKSIR</sequence>
<reference evidence="2 3" key="1">
    <citation type="submission" date="2019-04" db="EMBL/GenBank/DDBJ databases">
        <title>Fungal friends and foes A comparative genomics study of 23 Aspergillus species from section Flavi.</title>
        <authorList>
            <consortium name="DOE Joint Genome Institute"/>
            <person name="Kjaerbolling I."/>
            <person name="Vesth T.C."/>
            <person name="Frisvad J.C."/>
            <person name="Nybo J.L."/>
            <person name="Theobald S."/>
            <person name="Kildgaard S."/>
            <person name="Petersen T.I."/>
            <person name="Kuo A."/>
            <person name="Sato A."/>
            <person name="Lyhne E.K."/>
            <person name="Kogle M.E."/>
            <person name="Wiebenga A."/>
            <person name="Kun R.S."/>
            <person name="Lubbers R.J."/>
            <person name="Makela M.R."/>
            <person name="Barry K."/>
            <person name="Chovatia M."/>
            <person name="Clum A."/>
            <person name="Daum C."/>
            <person name="Haridas S."/>
            <person name="He G."/>
            <person name="LaButti K."/>
            <person name="Lipzen A."/>
            <person name="Mondo S."/>
            <person name="Pangilinan J."/>
            <person name="Riley R."/>
            <person name="Salamov A."/>
            <person name="Simmons B.A."/>
            <person name="Magnuson J.K."/>
            <person name="Henrissat B."/>
            <person name="Mortensen U.H."/>
            <person name="Larsen T.O."/>
            <person name="De vries R.P."/>
            <person name="Grigoriev I.V."/>
            <person name="Machida M."/>
            <person name="Baker S.E."/>
            <person name="Andersen M.R."/>
        </authorList>
    </citation>
    <scope>NUCLEOTIDE SEQUENCE [LARGE SCALE GENOMIC DNA]</scope>
    <source>
        <strain evidence="2 3">CBS 126849</strain>
    </source>
</reference>